<gene>
    <name evidence="2" type="ORF">PR048_002993</name>
</gene>
<organism evidence="2 3">
    <name type="scientific">Dryococelus australis</name>
    <dbReference type="NCBI Taxonomy" id="614101"/>
    <lineage>
        <taxon>Eukaryota</taxon>
        <taxon>Metazoa</taxon>
        <taxon>Ecdysozoa</taxon>
        <taxon>Arthropoda</taxon>
        <taxon>Hexapoda</taxon>
        <taxon>Insecta</taxon>
        <taxon>Pterygota</taxon>
        <taxon>Neoptera</taxon>
        <taxon>Polyneoptera</taxon>
        <taxon>Phasmatodea</taxon>
        <taxon>Verophasmatodea</taxon>
        <taxon>Anareolatae</taxon>
        <taxon>Phasmatidae</taxon>
        <taxon>Eurycanthinae</taxon>
        <taxon>Dryococelus</taxon>
    </lineage>
</organism>
<dbReference type="Proteomes" id="UP001159363">
    <property type="component" value="Chromosome 1"/>
</dbReference>
<dbReference type="EMBL" id="JARBHB010000001">
    <property type="protein sequence ID" value="KAJ8897644.1"/>
    <property type="molecule type" value="Genomic_DNA"/>
</dbReference>
<reference evidence="2 3" key="1">
    <citation type="submission" date="2023-02" db="EMBL/GenBank/DDBJ databases">
        <title>LHISI_Scaffold_Assembly.</title>
        <authorList>
            <person name="Stuart O.P."/>
            <person name="Cleave R."/>
            <person name="Magrath M.J.L."/>
            <person name="Mikheyev A.S."/>
        </authorList>
    </citation>
    <scope>NUCLEOTIDE SEQUENCE [LARGE SCALE GENOMIC DNA]</scope>
    <source>
        <strain evidence="2">Daus_M_001</strain>
        <tissue evidence="2">Leg muscle</tissue>
    </source>
</reference>
<evidence type="ECO:0000259" key="1">
    <source>
        <dbReference type="Pfam" id="PF17919"/>
    </source>
</evidence>
<protein>
    <recommendedName>
        <fullName evidence="1">Reverse transcriptase/retrotransposon-derived protein RNase H-like domain-containing protein</fullName>
    </recommendedName>
</protein>
<dbReference type="InterPro" id="IPR043502">
    <property type="entry name" value="DNA/RNA_pol_sf"/>
</dbReference>
<name>A0ABQ9ILY4_9NEOP</name>
<accession>A0ABQ9ILY4</accession>
<evidence type="ECO:0000313" key="3">
    <source>
        <dbReference type="Proteomes" id="UP001159363"/>
    </source>
</evidence>
<comment type="caution">
    <text evidence="2">The sequence shown here is derived from an EMBL/GenBank/DDBJ whole genome shotgun (WGS) entry which is preliminary data.</text>
</comment>
<dbReference type="PANTHER" id="PTHR37984:SF9">
    <property type="entry name" value="INTEGRASE CATALYTIC DOMAIN-CONTAINING PROTEIN"/>
    <property type="match status" value="1"/>
</dbReference>
<sequence>MAVAISTSKIFSHTLKLKVSSAPVLAMFDPEKEIILQCDASQYELGFQHTTSVTNNKLAASSFLTDKKELLATYFVTAKSHDLIYGHTCNVRIDHKPLVPVMNNSIGKIGSPRLQQLRIKLLKYTLYVYYVRGKDLHLADAMSHMPALKPGKTIHFENCTQYQCSFIKERQEK</sequence>
<dbReference type="Pfam" id="PF17919">
    <property type="entry name" value="RT_RNaseH_2"/>
    <property type="match status" value="1"/>
</dbReference>
<dbReference type="SUPFAM" id="SSF56672">
    <property type="entry name" value="DNA/RNA polymerases"/>
    <property type="match status" value="1"/>
</dbReference>
<keyword evidence="3" id="KW-1185">Reference proteome</keyword>
<feature type="domain" description="Reverse transcriptase/retrotransposon-derived protein RNase H-like" evidence="1">
    <location>
        <begin position="13"/>
        <end position="87"/>
    </location>
</feature>
<proteinExistence type="predicted"/>
<dbReference type="InterPro" id="IPR041577">
    <property type="entry name" value="RT_RNaseH_2"/>
</dbReference>
<dbReference type="InterPro" id="IPR050951">
    <property type="entry name" value="Retrovirus_Pol_polyprotein"/>
</dbReference>
<dbReference type="PANTHER" id="PTHR37984">
    <property type="entry name" value="PROTEIN CBG26694"/>
    <property type="match status" value="1"/>
</dbReference>
<evidence type="ECO:0000313" key="2">
    <source>
        <dbReference type="EMBL" id="KAJ8897644.1"/>
    </source>
</evidence>